<evidence type="ECO:0000313" key="3">
    <source>
        <dbReference type="Proteomes" id="UP001595912"/>
    </source>
</evidence>
<accession>A0ABV9WDF3</accession>
<reference evidence="3" key="1">
    <citation type="journal article" date="2019" name="Int. J. Syst. Evol. Microbiol.">
        <title>The Global Catalogue of Microorganisms (GCM) 10K type strain sequencing project: providing services to taxonomists for standard genome sequencing and annotation.</title>
        <authorList>
            <consortium name="The Broad Institute Genomics Platform"/>
            <consortium name="The Broad Institute Genome Sequencing Center for Infectious Disease"/>
            <person name="Wu L."/>
            <person name="Ma J."/>
        </authorList>
    </citation>
    <scope>NUCLEOTIDE SEQUENCE [LARGE SCALE GENOMIC DNA]</scope>
    <source>
        <strain evidence="3">CGMCC 4.7152</strain>
    </source>
</reference>
<organism evidence="2 3">
    <name type="scientific">Dactylosporangium cerinum</name>
    <dbReference type="NCBI Taxonomy" id="1434730"/>
    <lineage>
        <taxon>Bacteria</taxon>
        <taxon>Bacillati</taxon>
        <taxon>Actinomycetota</taxon>
        <taxon>Actinomycetes</taxon>
        <taxon>Micromonosporales</taxon>
        <taxon>Micromonosporaceae</taxon>
        <taxon>Dactylosporangium</taxon>
    </lineage>
</organism>
<dbReference type="Proteomes" id="UP001595912">
    <property type="component" value="Unassembled WGS sequence"/>
</dbReference>
<evidence type="ECO:0000256" key="1">
    <source>
        <dbReference type="SAM" id="MobiDB-lite"/>
    </source>
</evidence>
<gene>
    <name evidence="2" type="ORF">ACFPIJ_54410</name>
</gene>
<dbReference type="RefSeq" id="WP_380127459.1">
    <property type="nucleotide sequence ID" value="NZ_JBHSIU010000109.1"/>
</dbReference>
<sequence>MNVGRVGIWSIELRLADPSEISERAAELDELGWGTLWIPSLGGGDQRTRTCRWSPPSATVRQTERGDWPAMSGSYSTTSSCWPAGTLPEPDGSSTKDRPICRT</sequence>
<proteinExistence type="predicted"/>
<name>A0ABV9WDF3_9ACTN</name>
<feature type="region of interest" description="Disordered" evidence="1">
    <location>
        <begin position="43"/>
        <end position="103"/>
    </location>
</feature>
<keyword evidence="3" id="KW-1185">Reference proteome</keyword>
<evidence type="ECO:0000313" key="2">
    <source>
        <dbReference type="EMBL" id="MFC5006791.1"/>
    </source>
</evidence>
<protein>
    <recommendedName>
        <fullName evidence="4">Luciferase-like domain-containing protein</fullName>
    </recommendedName>
</protein>
<evidence type="ECO:0008006" key="4">
    <source>
        <dbReference type="Google" id="ProtNLM"/>
    </source>
</evidence>
<feature type="compositionally biased region" description="Basic and acidic residues" evidence="1">
    <location>
        <begin position="94"/>
        <end position="103"/>
    </location>
</feature>
<comment type="caution">
    <text evidence="2">The sequence shown here is derived from an EMBL/GenBank/DDBJ whole genome shotgun (WGS) entry which is preliminary data.</text>
</comment>
<dbReference type="EMBL" id="JBHSIU010000109">
    <property type="protein sequence ID" value="MFC5006791.1"/>
    <property type="molecule type" value="Genomic_DNA"/>
</dbReference>